<dbReference type="GO" id="GO:0004553">
    <property type="term" value="F:hydrolase activity, hydrolyzing O-glycosyl compounds"/>
    <property type="evidence" value="ECO:0007669"/>
    <property type="project" value="InterPro"/>
</dbReference>
<dbReference type="RefSeq" id="WP_110345242.1">
    <property type="nucleotide sequence ID" value="NZ_QJHL01000001.1"/>
</dbReference>
<evidence type="ECO:0000256" key="7">
    <source>
        <dbReference type="SAM" id="SignalP"/>
    </source>
</evidence>
<feature type="domain" description="Beta-xylosidase C-terminal Concanavalin A-like" evidence="8">
    <location>
        <begin position="398"/>
        <end position="574"/>
    </location>
</feature>
<gene>
    <name evidence="9" type="ORF">DMB68_03345</name>
</gene>
<dbReference type="InterPro" id="IPR013320">
    <property type="entry name" value="ConA-like_dom_sf"/>
</dbReference>
<accession>A0A2V4C4F8</accession>
<dbReference type="PANTHER" id="PTHR42812">
    <property type="entry name" value="BETA-XYLOSIDASE"/>
    <property type="match status" value="1"/>
</dbReference>
<reference evidence="9 10" key="1">
    <citation type="submission" date="2018-05" db="EMBL/GenBank/DDBJ databases">
        <title>Flavobacterium sp. strain IMCC34758, incomplete genome.</title>
        <authorList>
            <person name="Joung Y."/>
        </authorList>
    </citation>
    <scope>NUCLEOTIDE SEQUENCE [LARGE SCALE GENOMIC DNA]</scope>
    <source>
        <strain evidence="9 10">IMCC34758</strain>
    </source>
</reference>
<keyword evidence="7" id="KW-0732">Signal</keyword>
<keyword evidence="10" id="KW-1185">Reference proteome</keyword>
<dbReference type="Pfam" id="PF04616">
    <property type="entry name" value="Glyco_hydro_43"/>
    <property type="match status" value="1"/>
</dbReference>
<feature type="site" description="Important for catalytic activity, responsible for pKa modulation of the active site Glu and correct orientation of both the proton donor and substrate" evidence="5">
    <location>
        <position position="182"/>
    </location>
</feature>
<dbReference type="Gene3D" id="2.115.10.20">
    <property type="entry name" value="Glycosyl hydrolase domain, family 43"/>
    <property type="match status" value="1"/>
</dbReference>
<feature type="chain" id="PRO_5016158551" evidence="7">
    <location>
        <begin position="24"/>
        <end position="580"/>
    </location>
</feature>
<dbReference type="Pfam" id="PF17851">
    <property type="entry name" value="GH43_C2"/>
    <property type="match status" value="1"/>
</dbReference>
<evidence type="ECO:0000259" key="8">
    <source>
        <dbReference type="Pfam" id="PF17851"/>
    </source>
</evidence>
<sequence>MKQKPIFFLLSISLLFLFSFNEATVKDTLPKKKIERGPIFSNVVYQGDDDIYKNNPLKPDEFYSPVLQGCYPDPAITRKGDDYYMVCSSFAMFPGVPVFHSKDLVNWTDLGGVLNNVSEFNPHNTGISQGVYAPGITYNPHNDTFYMIVTAFSGGLGNIIVKTKDPMKGWGSPVKLAFEGIDPCIFFDDNGKKGYIVHNDAPDKGKELYQGHRVIKVWEYDLENDKVIPGTDKIIVDGGVDLSKKPIWIEAPHLYKKDGRYYLMCAEGGTGGNHSEVIFVSDSPKGPFKPASNNPILTQRYFPKDRADKVDWAGHADLVLGPDNKYYGVFLGVRPNDKDRVNTGRETFMLPVDWSGVFPVFENGLVPLEPKIKMPEGVTENKTGKGGFFPNGNFTFTENFTSEKLDYRWIGLRGPRENFISVTKKGLQITPFEVNIKEVKPTSTLFYRQMHNTFSFATTIDYKPASEKDLAGIVCLQNERFNYVFGITKKGKDTYILLERTEKGQSKIIASTKIEIKKPLRLQVKAKGDNYEFSYSLNGTDFENLGGSVSGDILSTNVAGGFTGALVGLHATAANDTKAE</sequence>
<dbReference type="Gene3D" id="2.60.120.200">
    <property type="match status" value="1"/>
</dbReference>
<evidence type="ECO:0000256" key="2">
    <source>
        <dbReference type="ARBA" id="ARBA00022801"/>
    </source>
</evidence>
<dbReference type="EMBL" id="QJHL01000001">
    <property type="protein sequence ID" value="PXY46231.1"/>
    <property type="molecule type" value="Genomic_DNA"/>
</dbReference>
<evidence type="ECO:0000256" key="6">
    <source>
        <dbReference type="RuleBase" id="RU361187"/>
    </source>
</evidence>
<evidence type="ECO:0000256" key="5">
    <source>
        <dbReference type="PIRSR" id="PIRSR606710-2"/>
    </source>
</evidence>
<comment type="caution">
    <text evidence="9">The sequence shown here is derived from an EMBL/GenBank/DDBJ whole genome shotgun (WGS) entry which is preliminary data.</text>
</comment>
<protein>
    <submittedName>
        <fullName evidence="9">Glycoside hydrolase family 43 protein</fullName>
    </submittedName>
</protein>
<feature type="signal peptide" evidence="7">
    <location>
        <begin position="1"/>
        <end position="23"/>
    </location>
</feature>
<keyword evidence="3 6" id="KW-0326">Glycosidase</keyword>
<dbReference type="SUPFAM" id="SSF49899">
    <property type="entry name" value="Concanavalin A-like lectins/glucanases"/>
    <property type="match status" value="1"/>
</dbReference>
<evidence type="ECO:0000256" key="4">
    <source>
        <dbReference type="PIRSR" id="PIRSR606710-1"/>
    </source>
</evidence>
<evidence type="ECO:0000256" key="1">
    <source>
        <dbReference type="ARBA" id="ARBA00009865"/>
    </source>
</evidence>
<feature type="active site" description="Proton acceptor" evidence="4">
    <location>
        <position position="73"/>
    </location>
</feature>
<dbReference type="InterPro" id="IPR041542">
    <property type="entry name" value="GH43_C2"/>
</dbReference>
<organism evidence="9 10">
    <name type="scientific">Flavobacterium hydrophilum</name>
    <dbReference type="NCBI Taxonomy" id="2211445"/>
    <lineage>
        <taxon>Bacteria</taxon>
        <taxon>Pseudomonadati</taxon>
        <taxon>Bacteroidota</taxon>
        <taxon>Flavobacteriia</taxon>
        <taxon>Flavobacteriales</taxon>
        <taxon>Flavobacteriaceae</taxon>
        <taxon>Flavobacterium</taxon>
    </lineage>
</organism>
<evidence type="ECO:0000313" key="10">
    <source>
        <dbReference type="Proteomes" id="UP000247681"/>
    </source>
</evidence>
<proteinExistence type="inferred from homology"/>
<evidence type="ECO:0000256" key="3">
    <source>
        <dbReference type="ARBA" id="ARBA00023295"/>
    </source>
</evidence>
<comment type="similarity">
    <text evidence="1 6">Belongs to the glycosyl hydrolase 43 family.</text>
</comment>
<dbReference type="CDD" id="cd18617">
    <property type="entry name" value="GH43_XynB-like"/>
    <property type="match status" value="1"/>
</dbReference>
<dbReference type="InterPro" id="IPR051795">
    <property type="entry name" value="Glycosyl_Hydrlase_43"/>
</dbReference>
<dbReference type="GO" id="GO:0005975">
    <property type="term" value="P:carbohydrate metabolic process"/>
    <property type="evidence" value="ECO:0007669"/>
    <property type="project" value="InterPro"/>
</dbReference>
<dbReference type="InterPro" id="IPR006710">
    <property type="entry name" value="Glyco_hydro_43"/>
</dbReference>
<dbReference type="OrthoDB" id="9801455at2"/>
<dbReference type="InterPro" id="IPR023296">
    <property type="entry name" value="Glyco_hydro_beta-prop_sf"/>
</dbReference>
<dbReference type="AlphaFoldDB" id="A0A2V4C4F8"/>
<evidence type="ECO:0000313" key="9">
    <source>
        <dbReference type="EMBL" id="PXY46231.1"/>
    </source>
</evidence>
<dbReference type="PANTHER" id="PTHR42812:SF12">
    <property type="entry name" value="BETA-XYLOSIDASE-RELATED"/>
    <property type="match status" value="1"/>
</dbReference>
<feature type="active site" description="Proton donor" evidence="4">
    <location>
        <position position="250"/>
    </location>
</feature>
<dbReference type="SUPFAM" id="SSF75005">
    <property type="entry name" value="Arabinanase/levansucrase/invertase"/>
    <property type="match status" value="1"/>
</dbReference>
<name>A0A2V4C4F8_9FLAO</name>
<dbReference type="Proteomes" id="UP000247681">
    <property type="component" value="Unassembled WGS sequence"/>
</dbReference>
<keyword evidence="2 6" id="KW-0378">Hydrolase</keyword>